<organism evidence="1 2">
    <name type="scientific">Streptococcus pyogenes</name>
    <dbReference type="NCBI Taxonomy" id="1314"/>
    <lineage>
        <taxon>Bacteria</taxon>
        <taxon>Bacillati</taxon>
        <taxon>Bacillota</taxon>
        <taxon>Bacilli</taxon>
        <taxon>Lactobacillales</taxon>
        <taxon>Streptococcaceae</taxon>
        <taxon>Streptococcus</taxon>
    </lineage>
</organism>
<accession>A0A8B6J6T4</accession>
<dbReference type="Proteomes" id="UP000353394">
    <property type="component" value="Unassembled WGS sequence"/>
</dbReference>
<dbReference type="EMBL" id="CAAIJW010000019">
    <property type="protein sequence ID" value="VHD20842.1"/>
    <property type="molecule type" value="Genomic_DNA"/>
</dbReference>
<reference evidence="1 2" key="1">
    <citation type="submission" date="2019-04" db="EMBL/GenBank/DDBJ databases">
        <authorList>
            <consortium name="Pathogen Informatics"/>
        </authorList>
    </citation>
    <scope>NUCLEOTIDE SEQUENCE [LARGE SCALE GENOMIC DNA]</scope>
    <source>
        <strain evidence="1 2">K36395</strain>
    </source>
</reference>
<evidence type="ECO:0000313" key="2">
    <source>
        <dbReference type="Proteomes" id="UP000353394"/>
    </source>
</evidence>
<sequence length="72" mass="8357">MRFFHIKREISAAVPAKYLETKTESEISNALKDHSKSIAVSVHLERDITNEFIAKGNCKIFYVLSMEKIWKN</sequence>
<gene>
    <name evidence="1" type="ORF">SAMEA1711581_01836</name>
</gene>
<name>A0A8B6J6T4_STRPY</name>
<proteinExistence type="predicted"/>
<comment type="caution">
    <text evidence="1">The sequence shown here is derived from an EMBL/GenBank/DDBJ whole genome shotgun (WGS) entry which is preliminary data.</text>
</comment>
<protein>
    <submittedName>
        <fullName evidence="1">Uncharacterized protein</fullName>
    </submittedName>
</protein>
<evidence type="ECO:0000313" key="1">
    <source>
        <dbReference type="EMBL" id="VHD20842.1"/>
    </source>
</evidence>
<dbReference type="AlphaFoldDB" id="A0A8B6J6T4"/>